<evidence type="ECO:0000256" key="4">
    <source>
        <dbReference type="ARBA" id="ARBA00022502"/>
    </source>
</evidence>
<keyword evidence="5 10" id="KW-0812">Transmembrane</keyword>
<evidence type="ECO:0000256" key="3">
    <source>
        <dbReference type="ARBA" id="ARBA00010345"/>
    </source>
</evidence>
<comment type="function">
    <text evidence="10">Required for proper folding and/or the stability of a subset of proteins in the endoplasmic reticulum. Component of glycosylphosphatidylinositol-mannosyltransferase 1 which transfers the first of the 4 mannoses in the GPI-anchor precursors during GPI-anchor biosynthesis. Probably acts by stabilizing the mannosyltransferase GPI14.</text>
</comment>
<dbReference type="OrthoDB" id="5546453at2759"/>
<dbReference type="AlphaFoldDB" id="A0A0M9VMN8"/>
<dbReference type="InterPro" id="IPR013233">
    <property type="entry name" value="PIG-X/PBN1"/>
</dbReference>
<evidence type="ECO:0000256" key="1">
    <source>
        <dbReference type="ARBA" id="ARBA00004389"/>
    </source>
</evidence>
<dbReference type="Proteomes" id="UP000037751">
    <property type="component" value="Unassembled WGS sequence"/>
</dbReference>
<keyword evidence="9" id="KW-0325">Glycoprotein</keyword>
<accession>A0A0M9VMN8</accession>
<comment type="caution">
    <text evidence="11">The sequence shown here is derived from an EMBL/GenBank/DDBJ whole genome shotgun (WGS) entry which is preliminary data.</text>
</comment>
<dbReference type="InterPro" id="IPR040039">
    <property type="entry name" value="PIGX"/>
</dbReference>
<dbReference type="GeneID" id="28726708"/>
<keyword evidence="12" id="KW-1185">Reference proteome</keyword>
<keyword evidence="4 10" id="KW-0337">GPI-anchor biosynthesis</keyword>
<evidence type="ECO:0000256" key="6">
    <source>
        <dbReference type="ARBA" id="ARBA00022824"/>
    </source>
</evidence>
<dbReference type="Pfam" id="PF08320">
    <property type="entry name" value="PIG-X"/>
    <property type="match status" value="2"/>
</dbReference>
<evidence type="ECO:0000256" key="9">
    <source>
        <dbReference type="ARBA" id="ARBA00023180"/>
    </source>
</evidence>
<keyword evidence="8 10" id="KW-0472">Membrane</keyword>
<evidence type="ECO:0000256" key="10">
    <source>
        <dbReference type="RuleBase" id="RU366056"/>
    </source>
</evidence>
<dbReference type="PANTHER" id="PTHR28650">
    <property type="entry name" value="PHOSPHATIDYLINOSITOL-GLYCAN BIOSYNTHESIS CLASS X PROTEIN"/>
    <property type="match status" value="1"/>
</dbReference>
<dbReference type="GO" id="GO:0006506">
    <property type="term" value="P:GPI anchor biosynthetic process"/>
    <property type="evidence" value="ECO:0007669"/>
    <property type="project" value="UniProtKB-UniPathway"/>
</dbReference>
<evidence type="ECO:0000313" key="11">
    <source>
        <dbReference type="EMBL" id="KOS12442.1"/>
    </source>
</evidence>
<reference evidence="11 12" key="1">
    <citation type="submission" date="2015-07" db="EMBL/GenBank/DDBJ databases">
        <title>Draft Genome Sequence of Malassezia furfur CBS1878 and Malassezia pachydermatis CBS1879.</title>
        <authorList>
            <person name="Triana S."/>
            <person name="Ohm R."/>
            <person name="Gonzalez A."/>
            <person name="DeCock H."/>
            <person name="Restrepo S."/>
            <person name="Celis A."/>
        </authorList>
    </citation>
    <scope>NUCLEOTIDE SEQUENCE [LARGE SCALE GENOMIC DNA]</scope>
    <source>
        <strain evidence="11 12">CBS 1879</strain>
    </source>
</reference>
<proteinExistence type="inferred from homology"/>
<dbReference type="VEuPathDB" id="FungiDB:Malapachy_0308"/>
<feature type="transmembrane region" description="Helical" evidence="10">
    <location>
        <begin position="279"/>
        <end position="301"/>
    </location>
</feature>
<comment type="similarity">
    <text evidence="3 10">Belongs to the PIGX family.</text>
</comment>
<evidence type="ECO:0000256" key="8">
    <source>
        <dbReference type="ARBA" id="ARBA00023136"/>
    </source>
</evidence>
<keyword evidence="11" id="KW-0418">Kinase</keyword>
<evidence type="ECO:0000256" key="5">
    <source>
        <dbReference type="ARBA" id="ARBA00022692"/>
    </source>
</evidence>
<dbReference type="GO" id="GO:0016301">
    <property type="term" value="F:kinase activity"/>
    <property type="evidence" value="ECO:0007669"/>
    <property type="project" value="UniProtKB-KW"/>
</dbReference>
<keyword evidence="6 10" id="KW-0256">Endoplasmic reticulum</keyword>
<dbReference type="UniPathway" id="UPA00196"/>
<gene>
    <name evidence="11" type="ORF">Malapachy_0308</name>
</gene>
<keyword evidence="7 10" id="KW-1133">Transmembrane helix</keyword>
<dbReference type="EMBL" id="LGAV01000014">
    <property type="protein sequence ID" value="KOS12442.1"/>
    <property type="molecule type" value="Genomic_DNA"/>
</dbReference>
<comment type="pathway">
    <text evidence="2 10">Glycolipid biosynthesis; glycosylphosphatidylinositol-anchor biosynthesis.</text>
</comment>
<evidence type="ECO:0000256" key="7">
    <source>
        <dbReference type="ARBA" id="ARBA00022989"/>
    </source>
</evidence>
<protein>
    <recommendedName>
        <fullName evidence="10">Protein PBN1</fullName>
    </recommendedName>
</protein>
<keyword evidence="11" id="KW-0808">Transferase</keyword>
<dbReference type="GO" id="GO:0005789">
    <property type="term" value="C:endoplasmic reticulum membrane"/>
    <property type="evidence" value="ECO:0007669"/>
    <property type="project" value="UniProtKB-SubCell"/>
</dbReference>
<evidence type="ECO:0000256" key="2">
    <source>
        <dbReference type="ARBA" id="ARBA00004687"/>
    </source>
</evidence>
<name>A0A0M9VMN8_9BASI</name>
<dbReference type="PANTHER" id="PTHR28650:SF1">
    <property type="entry name" value="PHOSPHATIDYLINOSITOL-GLYCAN BIOSYNTHESIS CLASS X PROTEIN"/>
    <property type="match status" value="1"/>
</dbReference>
<dbReference type="RefSeq" id="XP_017990074.1">
    <property type="nucleotide sequence ID" value="XM_018134833.1"/>
</dbReference>
<evidence type="ECO:0000313" key="12">
    <source>
        <dbReference type="Proteomes" id="UP000037751"/>
    </source>
</evidence>
<organism evidence="11 12">
    <name type="scientific">Malassezia pachydermatis</name>
    <dbReference type="NCBI Taxonomy" id="77020"/>
    <lineage>
        <taxon>Eukaryota</taxon>
        <taxon>Fungi</taxon>
        <taxon>Dikarya</taxon>
        <taxon>Basidiomycota</taxon>
        <taxon>Ustilaginomycotina</taxon>
        <taxon>Malasseziomycetes</taxon>
        <taxon>Malasseziales</taxon>
        <taxon>Malasseziaceae</taxon>
        <taxon>Malassezia</taxon>
    </lineage>
</organism>
<comment type="subcellular location">
    <subcellularLocation>
        <location evidence="1 10">Endoplasmic reticulum membrane</location>
        <topology evidence="1 10">Single-pass membrane protein</topology>
    </subcellularLocation>
</comment>
<sequence length="305" mass="33849">MEAVHRGRVVYTHLSSYAPRLEIETPNVPETCSSYVLVPLPSAVYFDPYTAQLDSLPAVRDVFLLGQLDLEKPQGWSDMDRATDYVEEVPRMWWEGAPSPSTQTCHGDECEHAALLVALDGTASTKISVPLHMRYLQAMHWPNTSRLETYDLSWITSATMPAQLPASLTPAWHAAAALVHRLASRGLQVASYLDSFLMPHYDRIHLAKNAPIFFATCEQPTDSEWDPADIRTFLPDSHQHLLPSLQQHLAYQTYTASLPAIIDSEAIVSLPVGDATKAGAVQIATFAAILVASIWLCRAIFRVRV</sequence>